<proteinExistence type="predicted"/>
<reference evidence="1" key="1">
    <citation type="submission" date="2019-08" db="EMBL/GenBank/DDBJ databases">
        <authorList>
            <person name="Kucharzyk K."/>
            <person name="Murdoch R.W."/>
            <person name="Higgins S."/>
            <person name="Loffler F."/>
        </authorList>
    </citation>
    <scope>NUCLEOTIDE SEQUENCE</scope>
</reference>
<protein>
    <submittedName>
        <fullName evidence="1">Uncharacterized protein</fullName>
    </submittedName>
</protein>
<dbReference type="EMBL" id="VSSQ01014530">
    <property type="protein sequence ID" value="MPM53850.1"/>
    <property type="molecule type" value="Genomic_DNA"/>
</dbReference>
<dbReference type="AlphaFoldDB" id="A0A645AL69"/>
<organism evidence="1">
    <name type="scientific">bioreactor metagenome</name>
    <dbReference type="NCBI Taxonomy" id="1076179"/>
    <lineage>
        <taxon>unclassified sequences</taxon>
        <taxon>metagenomes</taxon>
        <taxon>ecological metagenomes</taxon>
    </lineage>
</organism>
<gene>
    <name evidence="1" type="ORF">SDC9_100620</name>
</gene>
<sequence length="295" mass="34005">MSNDKFGMIHFDEEYFDNIPIYVEKGFNNFFFAKSNELFDQLESFSSFGRGKFKTSNYHLVYNVGMGRPATDYLTEIISLDENYNNMFELDKYKYVGPVGVDKDFIIVSSANYDENFNYLSTDSYYINKNKPEKIFLFNSLGYNYELKLTVSENEFILSTNGFNSYKGEQNEGHNIICKITEDGVVTEKTEGLSIDSNKIDETRMSFNIQGNVENIKIQEDRVFISIKDIKMKDEDALAFGNTLNEDDLLDILIIDSNSSGPFISVGDEIMASCRYTNDEEILYTFGADIRSYEY</sequence>
<accession>A0A645AL69</accession>
<name>A0A645AL69_9ZZZZ</name>
<comment type="caution">
    <text evidence="1">The sequence shown here is derived from an EMBL/GenBank/DDBJ whole genome shotgun (WGS) entry which is preliminary data.</text>
</comment>
<evidence type="ECO:0000313" key="1">
    <source>
        <dbReference type="EMBL" id="MPM53850.1"/>
    </source>
</evidence>